<reference evidence="1" key="1">
    <citation type="submission" date="2023-03" db="UniProtKB">
        <authorList>
            <consortium name="EnsemblPlants"/>
        </authorList>
    </citation>
    <scope>IDENTIFICATION</scope>
</reference>
<sequence>MSLPLDIVRASLMVSRSHSPCAFLSSLVSTFSHFSNRFLGCDSVRFVKLSILWWLFL</sequence>
<protein>
    <submittedName>
        <fullName evidence="1">Uncharacterized protein</fullName>
    </submittedName>
</protein>
<dbReference type="Gramene" id="MELO3C028189.2.1">
    <property type="protein sequence ID" value="MELO3C028189.2.1"/>
    <property type="gene ID" value="MELO3C028189.2"/>
</dbReference>
<accession>A0A9I9E3K8</accession>
<evidence type="ECO:0000313" key="1">
    <source>
        <dbReference type="EnsemblPlants" id="MELO3C028189.2.1"/>
    </source>
</evidence>
<name>A0A9I9E3K8_CUCME</name>
<proteinExistence type="predicted"/>
<dbReference type="EnsemblPlants" id="MELO3C028189.2.1">
    <property type="protein sequence ID" value="MELO3C028189.2.1"/>
    <property type="gene ID" value="MELO3C028189.2"/>
</dbReference>
<dbReference type="AlphaFoldDB" id="A0A9I9E3K8"/>
<organism evidence="1">
    <name type="scientific">Cucumis melo</name>
    <name type="common">Muskmelon</name>
    <dbReference type="NCBI Taxonomy" id="3656"/>
    <lineage>
        <taxon>Eukaryota</taxon>
        <taxon>Viridiplantae</taxon>
        <taxon>Streptophyta</taxon>
        <taxon>Embryophyta</taxon>
        <taxon>Tracheophyta</taxon>
        <taxon>Spermatophyta</taxon>
        <taxon>Magnoliopsida</taxon>
        <taxon>eudicotyledons</taxon>
        <taxon>Gunneridae</taxon>
        <taxon>Pentapetalae</taxon>
        <taxon>rosids</taxon>
        <taxon>fabids</taxon>
        <taxon>Cucurbitales</taxon>
        <taxon>Cucurbitaceae</taxon>
        <taxon>Benincaseae</taxon>
        <taxon>Cucumis</taxon>
    </lineage>
</organism>